<evidence type="ECO:0000313" key="3">
    <source>
        <dbReference type="Proteomes" id="UP000683139"/>
    </source>
</evidence>
<feature type="domain" description="Replicative helicase loading/DNA remodeling protein DnaB N-terminal winged helix" evidence="1">
    <location>
        <begin position="26"/>
        <end position="197"/>
    </location>
</feature>
<dbReference type="RefSeq" id="WP_246563253.1">
    <property type="nucleotide sequence ID" value="NZ_BOSE01000002.1"/>
</dbReference>
<comment type="caution">
    <text evidence="2">The sequence shown here is derived from an EMBL/GenBank/DDBJ whole genome shotgun (WGS) entry which is preliminary data.</text>
</comment>
<dbReference type="InterPro" id="IPR058660">
    <property type="entry name" value="WHD_DnaB"/>
</dbReference>
<organism evidence="2 3">
    <name type="scientific">Paenibacillus montaniterrae</name>
    <dbReference type="NCBI Taxonomy" id="429341"/>
    <lineage>
        <taxon>Bacteria</taxon>
        <taxon>Bacillati</taxon>
        <taxon>Bacillota</taxon>
        <taxon>Bacilli</taxon>
        <taxon>Bacillales</taxon>
        <taxon>Paenibacillaceae</taxon>
        <taxon>Paenibacillus</taxon>
    </lineage>
</organism>
<name>A0A920CWV3_9BACL</name>
<evidence type="ECO:0000313" key="2">
    <source>
        <dbReference type="EMBL" id="GIP15650.1"/>
    </source>
</evidence>
<accession>A0A920CWV3</accession>
<dbReference type="AlphaFoldDB" id="A0A920CWV3"/>
<gene>
    <name evidence="2" type="primary">dnaB</name>
    <name evidence="2" type="ORF">J40TS1_12920</name>
</gene>
<keyword evidence="3" id="KW-1185">Reference proteome</keyword>
<dbReference type="Pfam" id="PF25888">
    <property type="entry name" value="WHD_DnaB"/>
    <property type="match status" value="1"/>
</dbReference>
<sequence>MSKTYYEDGVDSMRIQHLFEYTEHHQFYCFRDFSLSAIDYRMLALIYKPLVGAFAISLYEQLCMMVPEGKTGFSQLEPHRRLLLSLGLALNDQSRSYLLEQLSLLEAIGLLQSSRFMQEEQGDYIYEYELISPLPPNEFFQNIHFTMLLRDKLGKYAVIHIREQLHAPQPAELVEQSYDKENLSVPFYEIFKLNASIVDDELEQALREVAPARSKTAIVPTASAGYTYGEIIMRFPRHSSNRYFVEQLRTRTEQLAQINYVAYKYDLSLTQVSRLLDEDGVFDVSGEIDLDHIQRIAVQLFRQDKKHDEQRTKILSRTEIFNSASEAEEDSQQQRQEEAEVDVDEQYYLPVPKLLAGYCDIQQYNALMRNEPHIQFLKRYFPGQVPDWILNVFERIDLHYKLAPPVINVLIHYGIGMNESGRVTKAYLDSIASNMLMKGVDSFEKAVHYVRAQEQLERDIERRKEDSGATAMPIAQAAKQGGYNARSANRARNGYRQKPVIPIINNEQVAASQITAEELEELRKLARKFDQQS</sequence>
<dbReference type="Proteomes" id="UP000683139">
    <property type="component" value="Unassembled WGS sequence"/>
</dbReference>
<evidence type="ECO:0000259" key="1">
    <source>
        <dbReference type="Pfam" id="PF25888"/>
    </source>
</evidence>
<dbReference type="EMBL" id="BOSE01000002">
    <property type="protein sequence ID" value="GIP15650.1"/>
    <property type="molecule type" value="Genomic_DNA"/>
</dbReference>
<proteinExistence type="predicted"/>
<protein>
    <submittedName>
        <fullName evidence="2">Replication initiation and membrane attachment protein</fullName>
    </submittedName>
</protein>
<reference evidence="2" key="1">
    <citation type="submission" date="2021-03" db="EMBL/GenBank/DDBJ databases">
        <title>Antimicrobial resistance genes in bacteria isolated from Japanese honey, and their potential for conferring macrolide and lincosamide resistance in the American foulbrood pathogen Paenibacillus larvae.</title>
        <authorList>
            <person name="Okamoto M."/>
            <person name="Kumagai M."/>
            <person name="Kanamori H."/>
            <person name="Takamatsu D."/>
        </authorList>
    </citation>
    <scope>NUCLEOTIDE SEQUENCE</scope>
    <source>
        <strain evidence="2">J40TS1</strain>
    </source>
</reference>